<evidence type="ECO:0000313" key="5">
    <source>
        <dbReference type="EMBL" id="VDK80250.1"/>
    </source>
</evidence>
<dbReference type="GO" id="GO:0016180">
    <property type="term" value="P:snRNA processing"/>
    <property type="evidence" value="ECO:0007669"/>
    <property type="project" value="TreeGrafter"/>
</dbReference>
<dbReference type="GO" id="GO:0032039">
    <property type="term" value="C:integrator complex"/>
    <property type="evidence" value="ECO:0007669"/>
    <property type="project" value="TreeGrafter"/>
</dbReference>
<evidence type="ECO:0000256" key="1">
    <source>
        <dbReference type="ARBA" id="ARBA00004123"/>
    </source>
</evidence>
<dbReference type="AlphaFoldDB" id="A0A3P6TM91"/>
<organism evidence="5 6">
    <name type="scientific">Litomosoides sigmodontis</name>
    <name type="common">Filarial nematode worm</name>
    <dbReference type="NCBI Taxonomy" id="42156"/>
    <lineage>
        <taxon>Eukaryota</taxon>
        <taxon>Metazoa</taxon>
        <taxon>Ecdysozoa</taxon>
        <taxon>Nematoda</taxon>
        <taxon>Chromadorea</taxon>
        <taxon>Rhabditida</taxon>
        <taxon>Spirurina</taxon>
        <taxon>Spiruromorpha</taxon>
        <taxon>Filarioidea</taxon>
        <taxon>Onchocercidae</taxon>
        <taxon>Litomosoides</taxon>
    </lineage>
</organism>
<dbReference type="Proteomes" id="UP000277928">
    <property type="component" value="Unassembled WGS sequence"/>
</dbReference>
<dbReference type="EMBL" id="UYRX01000328">
    <property type="protein sequence ID" value="VDK80250.1"/>
    <property type="molecule type" value="Genomic_DNA"/>
</dbReference>
<dbReference type="SUPFAM" id="SSF48371">
    <property type="entry name" value="ARM repeat"/>
    <property type="match status" value="1"/>
</dbReference>
<feature type="domain" description="Integrator complex subunit 4/Protein SIEL C-terminal Ig-like" evidence="4">
    <location>
        <begin position="890"/>
        <end position="1026"/>
    </location>
</feature>
<proteinExistence type="predicted"/>
<dbReference type="PANTHER" id="PTHR20938:SF0">
    <property type="entry name" value="INTEGRATOR COMPLEX SUBUNIT 4"/>
    <property type="match status" value="1"/>
</dbReference>
<dbReference type="InterPro" id="IPR011989">
    <property type="entry name" value="ARM-like"/>
</dbReference>
<dbReference type="InterPro" id="IPR057412">
    <property type="entry name" value="INTS4_C"/>
</dbReference>
<dbReference type="STRING" id="42156.A0A3P6TM91"/>
<keyword evidence="6" id="KW-1185">Reference proteome</keyword>
<evidence type="ECO:0000259" key="4">
    <source>
        <dbReference type="Pfam" id="PF25458"/>
    </source>
</evidence>
<dbReference type="PANTHER" id="PTHR20938">
    <property type="entry name" value="INTEGRATOR COMPLEX SUBUNIT 4"/>
    <property type="match status" value="1"/>
</dbReference>
<comment type="subcellular location">
    <subcellularLocation>
        <location evidence="1">Nucleus</location>
    </subcellularLocation>
</comment>
<name>A0A3P6TM91_LITSI</name>
<keyword evidence="2" id="KW-0539">Nucleus</keyword>
<reference evidence="5 6" key="1">
    <citation type="submission" date="2018-08" db="EMBL/GenBank/DDBJ databases">
        <authorList>
            <person name="Laetsch R D."/>
            <person name="Stevens L."/>
            <person name="Kumar S."/>
            <person name="Blaxter L. M."/>
        </authorList>
    </citation>
    <scope>NUCLEOTIDE SEQUENCE [LARGE SCALE GENOMIC DNA]</scope>
</reference>
<protein>
    <recommendedName>
        <fullName evidence="4">Integrator complex subunit 4/Protein SIEL C-terminal Ig-like domain-containing protein</fullName>
    </recommendedName>
</protein>
<dbReference type="Pfam" id="PF25458">
    <property type="entry name" value="INTS4_C"/>
    <property type="match status" value="1"/>
</dbReference>
<dbReference type="OrthoDB" id="18190at2759"/>
<feature type="region of interest" description="Disordered" evidence="3">
    <location>
        <begin position="390"/>
        <end position="417"/>
    </location>
</feature>
<sequence>MQQGSVVTSKCSKDMKWRSLQRLKREKPGDLPQILKCAVPHEVTRLLPTASSSTISSDSKRPRLHYGPSAQLERVGLKLSGRIPHVVLEECLKCMENGDKFGIFSRLREFFGEHLSILSADSQIYCAKLLTQIAIASRVATITNTCLLYMLHICKLSDLKQSIWDEIVVLVAGDKDKKEASLFHRPTIYALLLTLFEWALSEGLKIGRYMQQVICMAEESIRSTDQNNRIAAINFFVTCLLKGEELCSVQEFLWLEKVLSKMAEDRDSRVRIAAVKGLSTMAASGRLLSFTIYQQVKNLCENSSKIVRTEALYMLKAFADHRPEMEIVGRNGAKLRLVDDAFAAVCHAINDVEVTVRAVAARLLGDFKQVSDSFLDQTLDKKLLNAMRMSKTRDGASKKPQASRCRRSQATSEWSTGKKLGEDVPVERFDEEQTSIISSGACGAFVTALEDEFMIVRQAGVYSLGQLAADRPFLAAAALDHLADMFNDEIEQVRLDAVRALTPLVVHGILQKEQLDTILTVLDDAFPDSREALRILLSRSTLGTPDCLRYVVKALLNCMRRFPIDRQSVFKCMSNLGRRHATFVQLLSDELLELHPVFDITEPAVDDQFYLAKLILILNAASAHDPVCSLLPAFAVRHYKFLRCSMPLLVPMIEAFSDDGTSTTNNFSINKKLAEAGERTRALLERTYEMMQEASQSRSYQQRMIEQKLLLKDMNALCEGDEGVAGTAQFLSCLLKILTQCELSVKILTCGGDLQTALNAIDEGLRLLERAGNEFSSVDKMMLATLEEFHFQLSILRLAAFFDIKPPTFINATQLIEAEVIRFKERCRSLEVSPSESMAEVLTGIEGILIAMEAKKFISGSSLTALFQTNAVMLRKKFTSLGSISVKWAQIVEPSETPSEPIRFVVGLPLGISINILLHNFSKKDISRFRIKTDYPDRSSILFCPRESEFKEIAPRTYRLLCKVLVQADNLWSDSASVRFGCVLKSQQSTDVIPSLTSGFTRPPYIPVAESPFSNKQATMEIPIQPIQAKASC</sequence>
<accession>A0A3P6TM91</accession>
<dbReference type="Gene3D" id="1.25.10.10">
    <property type="entry name" value="Leucine-rich Repeat Variant"/>
    <property type="match status" value="2"/>
</dbReference>
<dbReference type="OMA" id="VCHAIND"/>
<evidence type="ECO:0000313" key="6">
    <source>
        <dbReference type="Proteomes" id="UP000277928"/>
    </source>
</evidence>
<evidence type="ECO:0000256" key="3">
    <source>
        <dbReference type="SAM" id="MobiDB-lite"/>
    </source>
</evidence>
<gene>
    <name evidence="5" type="ORF">NLS_LOCUS4827</name>
</gene>
<dbReference type="InterPro" id="IPR016024">
    <property type="entry name" value="ARM-type_fold"/>
</dbReference>
<evidence type="ECO:0000256" key="2">
    <source>
        <dbReference type="ARBA" id="ARBA00023242"/>
    </source>
</evidence>